<gene>
    <name evidence="2" type="ORF">M0R45_015184</name>
</gene>
<dbReference type="AlphaFoldDB" id="A0AAW1XPT4"/>
<accession>A0AAW1XPT4</accession>
<proteinExistence type="predicted"/>
<feature type="domain" description="Aminotransferase-like plant mobile" evidence="1">
    <location>
        <begin position="55"/>
        <end position="125"/>
    </location>
</feature>
<dbReference type="EMBL" id="JBEDUW010000003">
    <property type="protein sequence ID" value="KAK9938448.1"/>
    <property type="molecule type" value="Genomic_DNA"/>
</dbReference>
<organism evidence="2 3">
    <name type="scientific">Rubus argutus</name>
    <name type="common">Southern blackberry</name>
    <dbReference type="NCBI Taxonomy" id="59490"/>
    <lineage>
        <taxon>Eukaryota</taxon>
        <taxon>Viridiplantae</taxon>
        <taxon>Streptophyta</taxon>
        <taxon>Embryophyta</taxon>
        <taxon>Tracheophyta</taxon>
        <taxon>Spermatophyta</taxon>
        <taxon>Magnoliopsida</taxon>
        <taxon>eudicotyledons</taxon>
        <taxon>Gunneridae</taxon>
        <taxon>Pentapetalae</taxon>
        <taxon>rosids</taxon>
        <taxon>fabids</taxon>
        <taxon>Rosales</taxon>
        <taxon>Rosaceae</taxon>
        <taxon>Rosoideae</taxon>
        <taxon>Rosoideae incertae sedis</taxon>
        <taxon>Rubus</taxon>
    </lineage>
</organism>
<reference evidence="2 3" key="1">
    <citation type="journal article" date="2023" name="G3 (Bethesda)">
        <title>A chromosome-length genome assembly and annotation of blackberry (Rubus argutus, cv. 'Hillquist').</title>
        <authorList>
            <person name="Bruna T."/>
            <person name="Aryal R."/>
            <person name="Dudchenko O."/>
            <person name="Sargent D.J."/>
            <person name="Mead D."/>
            <person name="Buti M."/>
            <person name="Cavallini A."/>
            <person name="Hytonen T."/>
            <person name="Andres J."/>
            <person name="Pham M."/>
            <person name="Weisz D."/>
            <person name="Mascagni F."/>
            <person name="Usai G."/>
            <person name="Natali L."/>
            <person name="Bassil N."/>
            <person name="Fernandez G.E."/>
            <person name="Lomsadze A."/>
            <person name="Armour M."/>
            <person name="Olukolu B."/>
            <person name="Poorten T."/>
            <person name="Britton C."/>
            <person name="Davik J."/>
            <person name="Ashrafi H."/>
            <person name="Aiden E.L."/>
            <person name="Borodovsky M."/>
            <person name="Worthington M."/>
        </authorList>
    </citation>
    <scope>NUCLEOTIDE SEQUENCE [LARGE SCALE GENOMIC DNA]</scope>
    <source>
        <strain evidence="2">PI 553951</strain>
    </source>
</reference>
<sequence>MRESPIEEQEDVVMVSPTGEGHPFLLKPSVPPFIDEPHFKLPKPSNELKTSDGVLNLHLKSPFQLVQVWAWVRFLELRPVPNVINYGEPRSARWTQINSLEVENLRRVLDSAGDAFLWRPYAMAVDN</sequence>
<dbReference type="Proteomes" id="UP001457282">
    <property type="component" value="Unassembled WGS sequence"/>
</dbReference>
<evidence type="ECO:0000259" key="1">
    <source>
        <dbReference type="Pfam" id="PF10536"/>
    </source>
</evidence>
<dbReference type="PANTHER" id="PTHR46033">
    <property type="entry name" value="PROTEIN MAIN-LIKE 2"/>
    <property type="match status" value="1"/>
</dbReference>
<dbReference type="Pfam" id="PF10536">
    <property type="entry name" value="PMD"/>
    <property type="match status" value="1"/>
</dbReference>
<dbReference type="GO" id="GO:0010073">
    <property type="term" value="P:meristem maintenance"/>
    <property type="evidence" value="ECO:0007669"/>
    <property type="project" value="InterPro"/>
</dbReference>
<protein>
    <recommendedName>
        <fullName evidence="1">Aminotransferase-like plant mobile domain-containing protein</fullName>
    </recommendedName>
</protein>
<comment type="caution">
    <text evidence="2">The sequence shown here is derived from an EMBL/GenBank/DDBJ whole genome shotgun (WGS) entry which is preliminary data.</text>
</comment>
<keyword evidence="3" id="KW-1185">Reference proteome</keyword>
<dbReference type="InterPro" id="IPR044824">
    <property type="entry name" value="MAIN-like"/>
</dbReference>
<dbReference type="PANTHER" id="PTHR46033:SF67">
    <property type="entry name" value="AMINOTRANSFERASE-LIKE, PLANT MOBILE DOMAIN FAMILY PROTEIN"/>
    <property type="match status" value="1"/>
</dbReference>
<dbReference type="InterPro" id="IPR019557">
    <property type="entry name" value="AminoTfrase-like_pln_mobile"/>
</dbReference>
<evidence type="ECO:0000313" key="2">
    <source>
        <dbReference type="EMBL" id="KAK9938448.1"/>
    </source>
</evidence>
<name>A0AAW1XPT4_RUBAR</name>
<evidence type="ECO:0000313" key="3">
    <source>
        <dbReference type="Proteomes" id="UP001457282"/>
    </source>
</evidence>